<keyword evidence="2" id="KW-1133">Transmembrane helix</keyword>
<sequence>MFRSSISIFGIRTPRPEHDVESAAPVETAPPVRTFSTFPVETAPPAPTFPVENTPQQSQSRFGRFSVNARTIVGSSVYSQSPGQPRWKTPKMPAMPWGRRPVSADLDTVVSASNGSTAFASHTAASYVGAISQDQLRTPAQPSQTYNRHPADVPLPALQDPFRTPEQTYTRTPELTYARHPADVPLPTPQNAQDPFVDPEVQEIADEINRGPRRHKRRKRRTQHRADHWKRKRSERGRMMPFVRGTAARGKLTACIISGFFLLTVLTVYLAIALTNKDIGQEIHILFILLLLSITIFFCHSLIRLCMLLLNPPPEQSRHRNPVPNLNAPEGFQPVVPIPVVLARDEALQSDSEDDDNDMERDFEKEKEKVTPPPPAYGLWRSSVRVDPNLLHWQRVEENRAQSAISMPRSSRAAGSVVAASAHDSPAVSAANEQLQAEAETGPRPPSYVSEDGVSYVTEALASQSAVVAPLNIAAAPQQQQQQQQPVHPAWRASYVMSEIRPGEVPSSVTRR</sequence>
<evidence type="ECO:0000313" key="4">
    <source>
        <dbReference type="Proteomes" id="UP000193240"/>
    </source>
</evidence>
<dbReference type="EMBL" id="KZ107839">
    <property type="protein sequence ID" value="OSS52309.1"/>
    <property type="molecule type" value="Genomic_DNA"/>
</dbReference>
<organism evidence="3 4">
    <name type="scientific">Epicoccum nigrum</name>
    <name type="common">Soil fungus</name>
    <name type="synonym">Epicoccum purpurascens</name>
    <dbReference type="NCBI Taxonomy" id="105696"/>
    <lineage>
        <taxon>Eukaryota</taxon>
        <taxon>Fungi</taxon>
        <taxon>Dikarya</taxon>
        <taxon>Ascomycota</taxon>
        <taxon>Pezizomycotina</taxon>
        <taxon>Dothideomycetes</taxon>
        <taxon>Pleosporomycetidae</taxon>
        <taxon>Pleosporales</taxon>
        <taxon>Pleosporineae</taxon>
        <taxon>Didymellaceae</taxon>
        <taxon>Epicoccum</taxon>
    </lineage>
</organism>
<feature type="region of interest" description="Disordered" evidence="1">
    <location>
        <begin position="211"/>
        <end position="233"/>
    </location>
</feature>
<reference evidence="3 4" key="1">
    <citation type="journal article" date="2017" name="Genome Announc.">
        <title>Genome sequence of the saprophytic ascomycete Epicoccum nigrum ICMP 19927 strain isolated from New Zealand.</title>
        <authorList>
            <person name="Fokin M."/>
            <person name="Fleetwood D."/>
            <person name="Weir B.S."/>
            <person name="Villas-Boas S.G."/>
        </authorList>
    </citation>
    <scope>NUCLEOTIDE SEQUENCE [LARGE SCALE GENOMIC DNA]</scope>
    <source>
        <strain evidence="3 4">ICMP 19927</strain>
    </source>
</reference>
<accession>A0A1Y2M934</accession>
<feature type="compositionally biased region" description="Basic and acidic residues" evidence="1">
    <location>
        <begin position="360"/>
        <end position="370"/>
    </location>
</feature>
<evidence type="ECO:0000313" key="3">
    <source>
        <dbReference type="EMBL" id="OSS52309.1"/>
    </source>
</evidence>
<name>A0A1Y2M934_EPING</name>
<dbReference type="AlphaFoldDB" id="A0A1Y2M934"/>
<feature type="region of interest" description="Disordered" evidence="1">
    <location>
        <begin position="348"/>
        <end position="378"/>
    </location>
</feature>
<feature type="region of interest" description="Disordered" evidence="1">
    <location>
        <begin position="416"/>
        <end position="451"/>
    </location>
</feature>
<feature type="transmembrane region" description="Helical" evidence="2">
    <location>
        <begin position="252"/>
        <end position="272"/>
    </location>
</feature>
<dbReference type="OMA" id="RSPLFAW"/>
<protein>
    <submittedName>
        <fullName evidence="3">Uncharacterized protein</fullName>
    </submittedName>
</protein>
<feature type="region of interest" description="Disordered" evidence="1">
    <location>
        <begin position="17"/>
        <end position="58"/>
    </location>
</feature>
<dbReference type="InParanoid" id="A0A1Y2M934"/>
<keyword evidence="2" id="KW-0812">Transmembrane</keyword>
<feature type="transmembrane region" description="Helical" evidence="2">
    <location>
        <begin position="284"/>
        <end position="310"/>
    </location>
</feature>
<feature type="region of interest" description="Disordered" evidence="1">
    <location>
        <begin position="76"/>
        <end position="95"/>
    </location>
</feature>
<keyword evidence="4" id="KW-1185">Reference proteome</keyword>
<dbReference type="Proteomes" id="UP000193240">
    <property type="component" value="Unassembled WGS sequence"/>
</dbReference>
<keyword evidence="2" id="KW-0472">Membrane</keyword>
<gene>
    <name evidence="3" type="ORF">B5807_02179</name>
</gene>
<evidence type="ECO:0000256" key="1">
    <source>
        <dbReference type="SAM" id="MobiDB-lite"/>
    </source>
</evidence>
<evidence type="ECO:0000256" key="2">
    <source>
        <dbReference type="SAM" id="Phobius"/>
    </source>
</evidence>
<feature type="region of interest" description="Disordered" evidence="1">
    <location>
        <begin position="140"/>
        <end position="164"/>
    </location>
</feature>
<proteinExistence type="predicted"/>